<dbReference type="Pfam" id="PF00072">
    <property type="entry name" value="Response_reg"/>
    <property type="match status" value="1"/>
</dbReference>
<keyword evidence="1" id="KW-0238">DNA-binding</keyword>
<dbReference type="PANTHER" id="PTHR43214">
    <property type="entry name" value="TWO-COMPONENT RESPONSE REGULATOR"/>
    <property type="match status" value="1"/>
</dbReference>
<dbReference type="InterPro" id="IPR016032">
    <property type="entry name" value="Sig_transdc_resp-reg_C-effctor"/>
</dbReference>
<proteinExistence type="predicted"/>
<feature type="domain" description="Response regulatory" evidence="4">
    <location>
        <begin position="2"/>
        <end position="116"/>
    </location>
</feature>
<dbReference type="InterPro" id="IPR039420">
    <property type="entry name" value="WalR-like"/>
</dbReference>
<dbReference type="PROSITE" id="PS00622">
    <property type="entry name" value="HTH_LUXR_1"/>
    <property type="match status" value="1"/>
</dbReference>
<keyword evidence="2" id="KW-0597">Phosphoprotein</keyword>
<name>A0ABU8RUY6_9SPHN</name>
<organism evidence="5 6">
    <name type="scientific">Novosphingobium anseongense</name>
    <dbReference type="NCBI Taxonomy" id="3133436"/>
    <lineage>
        <taxon>Bacteria</taxon>
        <taxon>Pseudomonadati</taxon>
        <taxon>Pseudomonadota</taxon>
        <taxon>Alphaproteobacteria</taxon>
        <taxon>Sphingomonadales</taxon>
        <taxon>Sphingomonadaceae</taxon>
        <taxon>Novosphingobium</taxon>
    </lineage>
</organism>
<dbReference type="SMART" id="SM00421">
    <property type="entry name" value="HTH_LUXR"/>
    <property type="match status" value="1"/>
</dbReference>
<feature type="modified residue" description="4-aspartylphosphate" evidence="2">
    <location>
        <position position="51"/>
    </location>
</feature>
<dbReference type="Proteomes" id="UP001361239">
    <property type="component" value="Unassembled WGS sequence"/>
</dbReference>
<dbReference type="RefSeq" id="WP_339586778.1">
    <property type="nucleotide sequence ID" value="NZ_JBBHJZ010000002.1"/>
</dbReference>
<reference evidence="5 6" key="1">
    <citation type="submission" date="2024-03" db="EMBL/GenBank/DDBJ databases">
        <authorList>
            <person name="Jo J.-H."/>
        </authorList>
    </citation>
    <scope>NUCLEOTIDE SEQUENCE [LARGE SCALE GENOMIC DNA]</scope>
    <source>
        <strain evidence="5 6">PS1R-30</strain>
    </source>
</reference>
<dbReference type="InterPro" id="IPR011006">
    <property type="entry name" value="CheY-like_superfamily"/>
</dbReference>
<protein>
    <submittedName>
        <fullName evidence="5">Response regulator</fullName>
    </submittedName>
</protein>
<evidence type="ECO:0000256" key="2">
    <source>
        <dbReference type="PROSITE-ProRule" id="PRU00169"/>
    </source>
</evidence>
<accession>A0ABU8RUY6</accession>
<dbReference type="InterPro" id="IPR001789">
    <property type="entry name" value="Sig_transdc_resp-reg_receiver"/>
</dbReference>
<evidence type="ECO:0000259" key="4">
    <source>
        <dbReference type="PROSITE" id="PS50110"/>
    </source>
</evidence>
<dbReference type="SMART" id="SM00448">
    <property type="entry name" value="REC"/>
    <property type="match status" value="1"/>
</dbReference>
<dbReference type="SUPFAM" id="SSF52172">
    <property type="entry name" value="CheY-like"/>
    <property type="match status" value="1"/>
</dbReference>
<evidence type="ECO:0000259" key="3">
    <source>
        <dbReference type="PROSITE" id="PS50043"/>
    </source>
</evidence>
<dbReference type="PROSITE" id="PS50110">
    <property type="entry name" value="RESPONSE_REGULATORY"/>
    <property type="match status" value="1"/>
</dbReference>
<sequence>MYIHIVDDEPQLLASLSLILRREGHDVQTFSTGEAFLAEAADLPSGCVLLDLRLPDLDGLEVQSRLSALDTDHAVVLLTGFGEVPDAVSAMRAGAIDFLSKPYRREKLRDALTRASERIEENRHQRAEREKLGAVHSLSERELEVLRALATGKQSKVVAFELGLSTRTIDMHRARIMKRLNVANIGAALVLAKEAKLI</sequence>
<comment type="caution">
    <text evidence="5">The sequence shown here is derived from an EMBL/GenBank/DDBJ whole genome shotgun (WGS) entry which is preliminary data.</text>
</comment>
<gene>
    <name evidence="5" type="ORF">WG901_09240</name>
</gene>
<dbReference type="Gene3D" id="1.10.10.10">
    <property type="entry name" value="Winged helix-like DNA-binding domain superfamily/Winged helix DNA-binding domain"/>
    <property type="match status" value="1"/>
</dbReference>
<dbReference type="EMBL" id="JBBHJZ010000002">
    <property type="protein sequence ID" value="MEJ5976816.1"/>
    <property type="molecule type" value="Genomic_DNA"/>
</dbReference>
<evidence type="ECO:0000313" key="5">
    <source>
        <dbReference type="EMBL" id="MEJ5976816.1"/>
    </source>
</evidence>
<dbReference type="CDD" id="cd06170">
    <property type="entry name" value="LuxR_C_like"/>
    <property type="match status" value="1"/>
</dbReference>
<feature type="domain" description="HTH luxR-type" evidence="3">
    <location>
        <begin position="131"/>
        <end position="196"/>
    </location>
</feature>
<dbReference type="SUPFAM" id="SSF46894">
    <property type="entry name" value="C-terminal effector domain of the bipartite response regulators"/>
    <property type="match status" value="1"/>
</dbReference>
<dbReference type="Gene3D" id="3.40.50.2300">
    <property type="match status" value="1"/>
</dbReference>
<dbReference type="InterPro" id="IPR036388">
    <property type="entry name" value="WH-like_DNA-bd_sf"/>
</dbReference>
<keyword evidence="6" id="KW-1185">Reference proteome</keyword>
<dbReference type="PANTHER" id="PTHR43214:SF44">
    <property type="entry name" value="TWO-COMPONENT RESPONSE REGULATOR"/>
    <property type="match status" value="1"/>
</dbReference>
<dbReference type="Pfam" id="PF00196">
    <property type="entry name" value="GerE"/>
    <property type="match status" value="1"/>
</dbReference>
<evidence type="ECO:0000313" key="6">
    <source>
        <dbReference type="Proteomes" id="UP001361239"/>
    </source>
</evidence>
<dbReference type="PROSITE" id="PS50043">
    <property type="entry name" value="HTH_LUXR_2"/>
    <property type="match status" value="1"/>
</dbReference>
<dbReference type="InterPro" id="IPR000792">
    <property type="entry name" value="Tscrpt_reg_LuxR_C"/>
</dbReference>
<dbReference type="PRINTS" id="PR00038">
    <property type="entry name" value="HTHLUXR"/>
</dbReference>
<evidence type="ECO:0000256" key="1">
    <source>
        <dbReference type="ARBA" id="ARBA00023125"/>
    </source>
</evidence>